<name>A0ABU8U9V2_9ACTN</name>
<accession>A0ABU8U9V2</accession>
<evidence type="ECO:0000313" key="2">
    <source>
        <dbReference type="EMBL" id="MEJ8644672.1"/>
    </source>
</evidence>
<gene>
    <name evidence="2" type="ORF">WKI68_32030</name>
</gene>
<keyword evidence="3" id="KW-1185">Reference proteome</keyword>
<organism evidence="2 3">
    <name type="scientific">Streptomyces caledonius</name>
    <dbReference type="NCBI Taxonomy" id="3134107"/>
    <lineage>
        <taxon>Bacteria</taxon>
        <taxon>Bacillati</taxon>
        <taxon>Actinomycetota</taxon>
        <taxon>Actinomycetes</taxon>
        <taxon>Kitasatosporales</taxon>
        <taxon>Streptomycetaceae</taxon>
        <taxon>Streptomyces</taxon>
    </lineage>
</organism>
<protein>
    <submittedName>
        <fullName evidence="2">Uncharacterized protein</fullName>
    </submittedName>
</protein>
<evidence type="ECO:0000256" key="1">
    <source>
        <dbReference type="SAM" id="MobiDB-lite"/>
    </source>
</evidence>
<comment type="caution">
    <text evidence="2">The sequence shown here is derived from an EMBL/GenBank/DDBJ whole genome shotgun (WGS) entry which is preliminary data.</text>
</comment>
<dbReference type="Proteomes" id="UP001382904">
    <property type="component" value="Unassembled WGS sequence"/>
</dbReference>
<feature type="region of interest" description="Disordered" evidence="1">
    <location>
        <begin position="206"/>
        <end position="321"/>
    </location>
</feature>
<reference evidence="2 3" key="1">
    <citation type="submission" date="2024-03" db="EMBL/GenBank/DDBJ databases">
        <title>Novel Streptomyces species of biotechnological and ecological value are a feature of Machair soil.</title>
        <authorList>
            <person name="Prole J.R."/>
            <person name="Goodfellow M."/>
            <person name="Allenby N."/>
            <person name="Ward A.C."/>
        </authorList>
    </citation>
    <scope>NUCLEOTIDE SEQUENCE [LARGE SCALE GENOMIC DNA]</scope>
    <source>
        <strain evidence="2 3">MS1.HAVA.3</strain>
    </source>
</reference>
<proteinExistence type="predicted"/>
<dbReference type="EMBL" id="JBBKAM010000002">
    <property type="protein sequence ID" value="MEJ8644672.1"/>
    <property type="molecule type" value="Genomic_DNA"/>
</dbReference>
<evidence type="ECO:0000313" key="3">
    <source>
        <dbReference type="Proteomes" id="UP001382904"/>
    </source>
</evidence>
<feature type="compositionally biased region" description="Basic residues" evidence="1">
    <location>
        <begin position="293"/>
        <end position="304"/>
    </location>
</feature>
<feature type="compositionally biased region" description="Low complexity" evidence="1">
    <location>
        <begin position="272"/>
        <end position="292"/>
    </location>
</feature>
<sequence>MKLPEAPATVPAFAASGEVTSAEVARLAAALGIPGTPRLGGDVWLAGEAADGSGPRLTVARTAPGTWNFTRFQATGNGTGDDCVRGKDTCGPATLPRDAGGAGAGAGAGQGKPVSEEAAKAAAAPVLAAVGQDGAKLDARLTQDAVRVVSADPVIGGLPTQGWSTKVSVGADGSVVAGSGELKAPVRAAEQPVVGAVEALARLNAKSGGREGNPEPSGCATSVPLTPDTPVGATDTVPCNPEPRPMKPRGRRPYGAPRSGWSPGRWTARAVWSRPGSSRWRARAARPATRWPSRPRPRRARPARRTVVPCPDSRTRRRTGS</sequence>